<dbReference type="SUPFAM" id="SSF110296">
    <property type="entry name" value="Oligoxyloglucan reducing end-specific cellobiohydrolase"/>
    <property type="match status" value="2"/>
</dbReference>
<feature type="compositionally biased region" description="Polar residues" evidence="7">
    <location>
        <begin position="507"/>
        <end position="520"/>
    </location>
</feature>
<sequence>MARQLHPYNPVIISLAIAGLALGSCSRLAWDHWDHNCAALGDSDRASLEAGATNLNQDGSYVWRNVAIAGMGFVTGIVMHPQQPDLIYVRTDVGGIYRWNTLTSSWVQLLDGVRDRYSIESIALDASNADVIYAATGAYTQKADGEILKSSDRGNTWTPTNLKTPEGKQVRMGGNEIWRWAGERLAVDPRNSQIIYFGSRLDGLYRSIDGAKSWQFVSSFANIVPNMDANGGITFVLFDHQSVQTDSQGAERSQVIYVGVMGQGVYRSNDGGTSWTRLDHGADRDQHPQQGLVTADGSLYVTFFNTPSNPQGSVWKYHANKWTSITPAKGRNYSAIASDPSNLNTVIVATYPFSPTGLYRTTDGGNNWQNIKLKVKAVDWWPNWHLYTYMGGVAISPQQPKQVWLTTGFGVMRTEDITANPSNWCTAMHNLEELVVFTLKSPPVKDGAKLLSGVADMDGFRHQSLDILPRQTHDNGQFGDTTGLDFAEANPNMIVRVGSSSGKGGRENSQLRSAYSSDNGRSWQPFTNAPVGAINGKVAVSANLQANGNPIILWAPQGNIYPHRSLDGGKTWLPVQNAPNRTTLQVWFSSQAIASDRVDGNIFYLYKYREHHENPNRGEFYRSTDGGATWQKTPVDLPSHWVHTLKAAPDMRGEVWLTVKDNALYRSSDAGLSFHKLANVQQASNITFGKAANGRRNPTVFVNGIINDTKGLFRSDDATSLSGDAAKATWVKVSTNSHVLGDITYLEGDRLTFGRVYVGTGGRGILYGQPQ</sequence>
<evidence type="ECO:0000256" key="2">
    <source>
        <dbReference type="ARBA" id="ARBA00022801"/>
    </source>
</evidence>
<gene>
    <name evidence="8" type="ORF">H6G05_20405</name>
</gene>
<dbReference type="Proteomes" id="UP000618445">
    <property type="component" value="Unassembled WGS sequence"/>
</dbReference>
<evidence type="ECO:0000256" key="3">
    <source>
        <dbReference type="ARBA" id="ARBA00023277"/>
    </source>
</evidence>
<dbReference type="PANTHER" id="PTHR43739:SF2">
    <property type="entry name" value="OLIGOXYLOGLUCAN-REDUCING END-SPECIFIC XYLOGLUCANASE-RELATED"/>
    <property type="match status" value="1"/>
</dbReference>
<dbReference type="Pfam" id="PF02012">
    <property type="entry name" value="BNR"/>
    <property type="match status" value="1"/>
</dbReference>
<dbReference type="RefSeq" id="WP_190580906.1">
    <property type="nucleotide sequence ID" value="NZ_CAWPQU010000039.1"/>
</dbReference>
<reference evidence="8 9" key="1">
    <citation type="journal article" date="2020" name="ISME J.">
        <title>Comparative genomics reveals insights into cyanobacterial evolution and habitat adaptation.</title>
        <authorList>
            <person name="Chen M.Y."/>
            <person name="Teng W.K."/>
            <person name="Zhao L."/>
            <person name="Hu C.X."/>
            <person name="Zhou Y.K."/>
            <person name="Han B.P."/>
            <person name="Song L.R."/>
            <person name="Shu W.S."/>
        </authorList>
    </citation>
    <scope>NUCLEOTIDE SEQUENCE [LARGE SCALE GENOMIC DNA]</scope>
    <source>
        <strain evidence="8 9">FACHB-1050</strain>
    </source>
</reference>
<dbReference type="Gene3D" id="2.130.10.10">
    <property type="entry name" value="YVTN repeat-like/Quinoprotein amine dehydrogenase"/>
    <property type="match status" value="2"/>
</dbReference>
<name>A0ABR8CEJ5_9CYAN</name>
<comment type="caution">
    <text evidence="8">The sequence shown here is derived from an EMBL/GenBank/DDBJ whole genome shotgun (WGS) entry which is preliminary data.</text>
</comment>
<dbReference type="CDD" id="cd15482">
    <property type="entry name" value="Sialidase_non-viral"/>
    <property type="match status" value="1"/>
</dbReference>
<evidence type="ECO:0000256" key="1">
    <source>
        <dbReference type="ARBA" id="ARBA00022729"/>
    </source>
</evidence>
<keyword evidence="4" id="KW-0326">Glycosidase</keyword>
<keyword evidence="3" id="KW-0119">Carbohydrate metabolism</keyword>
<comment type="similarity">
    <text evidence="6">Belongs to the glycosyl hydrolase 74 family.</text>
</comment>
<keyword evidence="9" id="KW-1185">Reference proteome</keyword>
<evidence type="ECO:0000256" key="5">
    <source>
        <dbReference type="ARBA" id="ARBA00023326"/>
    </source>
</evidence>
<evidence type="ECO:0000256" key="4">
    <source>
        <dbReference type="ARBA" id="ARBA00023295"/>
    </source>
</evidence>
<keyword evidence="1" id="KW-0732">Signal</keyword>
<protein>
    <submittedName>
        <fullName evidence="8">Carbohydrate-binding protein</fullName>
    </submittedName>
</protein>
<accession>A0ABR8CEJ5</accession>
<dbReference type="InterPro" id="IPR002860">
    <property type="entry name" value="BNR_rpt"/>
</dbReference>
<proteinExistence type="inferred from homology"/>
<evidence type="ECO:0000313" key="9">
    <source>
        <dbReference type="Proteomes" id="UP000618445"/>
    </source>
</evidence>
<organism evidence="8 9">
    <name type="scientific">Phormidium tenue FACHB-1050</name>
    <dbReference type="NCBI Taxonomy" id="2692857"/>
    <lineage>
        <taxon>Bacteria</taxon>
        <taxon>Bacillati</taxon>
        <taxon>Cyanobacteriota</taxon>
        <taxon>Cyanophyceae</taxon>
        <taxon>Oscillatoriophycideae</taxon>
        <taxon>Oscillatoriales</taxon>
        <taxon>Oscillatoriaceae</taxon>
        <taxon>Phormidium</taxon>
    </lineage>
</organism>
<feature type="region of interest" description="Disordered" evidence="7">
    <location>
        <begin position="498"/>
        <end position="520"/>
    </location>
</feature>
<dbReference type="PANTHER" id="PTHR43739">
    <property type="entry name" value="XYLOGLUCANASE (EUROFUNG)"/>
    <property type="match status" value="1"/>
</dbReference>
<evidence type="ECO:0000256" key="6">
    <source>
        <dbReference type="ARBA" id="ARBA00037986"/>
    </source>
</evidence>
<evidence type="ECO:0000256" key="7">
    <source>
        <dbReference type="SAM" id="MobiDB-lite"/>
    </source>
</evidence>
<keyword evidence="5" id="KW-0624">Polysaccharide degradation</keyword>
<evidence type="ECO:0000313" key="8">
    <source>
        <dbReference type="EMBL" id="MBD2319193.1"/>
    </source>
</evidence>
<dbReference type="InterPro" id="IPR052025">
    <property type="entry name" value="Xyloglucanase_GH74"/>
</dbReference>
<dbReference type="PROSITE" id="PS51257">
    <property type="entry name" value="PROKAR_LIPOPROTEIN"/>
    <property type="match status" value="1"/>
</dbReference>
<dbReference type="InterPro" id="IPR015943">
    <property type="entry name" value="WD40/YVTN_repeat-like_dom_sf"/>
</dbReference>
<keyword evidence="2" id="KW-0378">Hydrolase</keyword>
<dbReference type="EMBL" id="JACJQY010000044">
    <property type="protein sequence ID" value="MBD2319193.1"/>
    <property type="molecule type" value="Genomic_DNA"/>
</dbReference>